<keyword evidence="6" id="KW-1185">Reference proteome</keyword>
<dbReference type="RefSeq" id="WP_338535324.1">
    <property type="nucleotide sequence ID" value="NZ_AP028654.1"/>
</dbReference>
<dbReference type="PANTHER" id="PTHR42756">
    <property type="entry name" value="TRANSCRIPTIONAL REGULATOR, MARR"/>
    <property type="match status" value="1"/>
</dbReference>
<proteinExistence type="predicted"/>
<dbReference type="InterPro" id="IPR036388">
    <property type="entry name" value="WH-like_DNA-bd_sf"/>
</dbReference>
<keyword evidence="1" id="KW-0805">Transcription regulation</keyword>
<evidence type="ECO:0000256" key="3">
    <source>
        <dbReference type="ARBA" id="ARBA00023163"/>
    </source>
</evidence>
<keyword evidence="2" id="KW-0238">DNA-binding</keyword>
<dbReference type="SUPFAM" id="SSF46785">
    <property type="entry name" value="Winged helix' DNA-binding domain"/>
    <property type="match status" value="1"/>
</dbReference>
<evidence type="ECO:0000259" key="4">
    <source>
        <dbReference type="PROSITE" id="PS50995"/>
    </source>
</evidence>
<dbReference type="PRINTS" id="PR00598">
    <property type="entry name" value="HTHMARR"/>
</dbReference>
<dbReference type="KEGG" id="hprf:HLPR_20350"/>
<dbReference type="PROSITE" id="PS50995">
    <property type="entry name" value="HTH_MARR_2"/>
    <property type="match status" value="1"/>
</dbReference>
<dbReference type="Proteomes" id="UP001321786">
    <property type="component" value="Chromosome"/>
</dbReference>
<evidence type="ECO:0000256" key="1">
    <source>
        <dbReference type="ARBA" id="ARBA00023015"/>
    </source>
</evidence>
<dbReference type="Pfam" id="PF01047">
    <property type="entry name" value="MarR"/>
    <property type="match status" value="1"/>
</dbReference>
<dbReference type="EMBL" id="AP028654">
    <property type="protein sequence ID" value="BEP29704.1"/>
    <property type="molecule type" value="Genomic_DNA"/>
</dbReference>
<gene>
    <name evidence="5" type="ORF">HLPR_20350</name>
</gene>
<feature type="domain" description="HTH marR-type" evidence="4">
    <location>
        <begin position="1"/>
        <end position="135"/>
    </location>
</feature>
<dbReference type="InterPro" id="IPR000835">
    <property type="entry name" value="HTH_MarR-typ"/>
</dbReference>
<evidence type="ECO:0000313" key="5">
    <source>
        <dbReference type="EMBL" id="BEP29704.1"/>
    </source>
</evidence>
<dbReference type="Gene3D" id="1.10.10.10">
    <property type="entry name" value="Winged helix-like DNA-binding domain superfamily/Winged helix DNA-binding domain"/>
    <property type="match status" value="1"/>
</dbReference>
<dbReference type="SMART" id="SM00347">
    <property type="entry name" value="HTH_MARR"/>
    <property type="match status" value="1"/>
</dbReference>
<dbReference type="AlphaFoldDB" id="A0AAU9EE50"/>
<dbReference type="PANTHER" id="PTHR42756:SF2">
    <property type="entry name" value="MARR FAMILY REGULATORY PROTEIN"/>
    <property type="match status" value="1"/>
</dbReference>
<sequence>MKPFVIGKSIRLLENNVKSYINKELKDYNLSDGQFQYFILIYENEGINQNELANLLKVGKASVTKAVKILIKEGVIDRKIDESDKRNYGLFISEKGRPLINVFNRISKRIDESVFKGFDASEMEILKSYLNRLYNNSKVI</sequence>
<accession>A0AAU9EE50</accession>
<evidence type="ECO:0000313" key="6">
    <source>
        <dbReference type="Proteomes" id="UP001321786"/>
    </source>
</evidence>
<organism evidence="5 6">
    <name type="scientific">Helicovermis profundi</name>
    <dbReference type="NCBI Taxonomy" id="3065157"/>
    <lineage>
        <taxon>Bacteria</taxon>
        <taxon>Bacillati</taxon>
        <taxon>Bacillota</taxon>
        <taxon>Clostridia</taxon>
        <taxon>Helicovermis</taxon>
    </lineage>
</organism>
<name>A0AAU9EE50_9FIRM</name>
<dbReference type="GO" id="GO:0003700">
    <property type="term" value="F:DNA-binding transcription factor activity"/>
    <property type="evidence" value="ECO:0007669"/>
    <property type="project" value="InterPro"/>
</dbReference>
<dbReference type="GO" id="GO:0003677">
    <property type="term" value="F:DNA binding"/>
    <property type="evidence" value="ECO:0007669"/>
    <property type="project" value="UniProtKB-KW"/>
</dbReference>
<keyword evidence="3" id="KW-0804">Transcription</keyword>
<dbReference type="InterPro" id="IPR036390">
    <property type="entry name" value="WH_DNA-bd_sf"/>
</dbReference>
<protein>
    <submittedName>
        <fullName evidence="5">MarR family transcriptional regulator</fullName>
    </submittedName>
</protein>
<evidence type="ECO:0000256" key="2">
    <source>
        <dbReference type="ARBA" id="ARBA00023125"/>
    </source>
</evidence>
<reference evidence="5 6" key="1">
    <citation type="submission" date="2023-08" db="EMBL/GenBank/DDBJ databases">
        <title>Helicovermis profunda gen. nov., sp. nov., a novel mesophilic, fermentative bacterium within the Bacillota from a deep-sea hydrothermal vent chimney.</title>
        <authorList>
            <person name="Miyazaki U."/>
            <person name="Mizutani D."/>
            <person name="Hashimoto Y."/>
            <person name="Tame A."/>
            <person name="Sawayama S."/>
            <person name="Miyazaki J."/>
            <person name="Takai K."/>
            <person name="Nakagawa S."/>
        </authorList>
    </citation>
    <scope>NUCLEOTIDE SEQUENCE [LARGE SCALE GENOMIC DNA]</scope>
    <source>
        <strain evidence="5 6">S502</strain>
    </source>
</reference>